<dbReference type="CDD" id="cd01132">
    <property type="entry name" value="F1-ATPase_alpha_CD"/>
    <property type="match status" value="1"/>
</dbReference>
<dbReference type="InterPro" id="IPR033732">
    <property type="entry name" value="ATP_synth_F1_a_nt-bd_dom"/>
</dbReference>
<name>A0A9D1W0F3_9FIRM</name>
<dbReference type="Pfam" id="PF00006">
    <property type="entry name" value="ATP-synt_ab"/>
    <property type="match status" value="1"/>
</dbReference>
<dbReference type="InterPro" id="IPR000793">
    <property type="entry name" value="ATP_synth_asu_C"/>
</dbReference>
<dbReference type="FunFam" id="3.40.50.300:FF:000002">
    <property type="entry name" value="ATP synthase subunit alpha"/>
    <property type="match status" value="1"/>
</dbReference>
<sequence>MIDVKAIGKGLIEKINAVQESSDERVCGRIVYSGDGVVRISGLNDARYNELLQVHGGYYALALNLEEKEVGAVLFSGEDKVRYGDLVYSTGQTVQMPVGEAMLGRIVDPLGKPIDGLDAIETSETRPVEFPAPAIMDRGKVNKPLQTGILAIDSMIPIGRGQRELIIGDRQTGKTAIAVDTILNQKGEDVICIYVSIGQKASSLAKTVNTLRNGGAMDYTCIVCSTADDSVPMQYIAPYSGCALAEYFMYQGKDVLIVYDDLSKHAVAYRTMSLLLKRPAGREAYPGDVFYLHSRLLERAAKLSEEKGGGSITALPIVETLAGDISAYIPTNVISITDGQIYLESELFNSGVRPAVNVGLSVSRVGGSAQRPAIRQISGQLRVNLAQYRELAIFMQFGSDLDAETQKTLSRGAKMTDTLKQRQYLNYSVRDMIVLLVVSQSDLVDRIPEKKMLAYNDGLLNFIRINHADLYGQICPDEKISDELRDQIVSVASEYVDCVIGDDRPAGRGLPEQAEAAAEG</sequence>
<comment type="subcellular location">
    <subcellularLocation>
        <location evidence="12">Cell membrane</location>
        <topology evidence="12">Peripheral membrane protein</topology>
    </subcellularLocation>
    <subcellularLocation>
        <location evidence="1">Membrane</location>
    </subcellularLocation>
</comment>
<dbReference type="InterPro" id="IPR023366">
    <property type="entry name" value="ATP_synth_asu-like_sf"/>
</dbReference>
<evidence type="ECO:0000256" key="8">
    <source>
        <dbReference type="ARBA" id="ARBA00023065"/>
    </source>
</evidence>
<evidence type="ECO:0000256" key="7">
    <source>
        <dbReference type="ARBA" id="ARBA00022967"/>
    </source>
</evidence>
<keyword evidence="6 12" id="KW-0067">ATP-binding</keyword>
<evidence type="ECO:0000256" key="2">
    <source>
        <dbReference type="ARBA" id="ARBA00008936"/>
    </source>
</evidence>
<evidence type="ECO:0000256" key="3">
    <source>
        <dbReference type="ARBA" id="ARBA00022448"/>
    </source>
</evidence>
<evidence type="ECO:0000256" key="12">
    <source>
        <dbReference type="HAMAP-Rule" id="MF_01346"/>
    </source>
</evidence>
<dbReference type="AlphaFoldDB" id="A0A9D1W0F3"/>
<evidence type="ECO:0000256" key="6">
    <source>
        <dbReference type="ARBA" id="ARBA00022840"/>
    </source>
</evidence>
<dbReference type="PROSITE" id="PS00152">
    <property type="entry name" value="ATPASE_ALPHA_BETA"/>
    <property type="match status" value="1"/>
</dbReference>
<dbReference type="Proteomes" id="UP000886847">
    <property type="component" value="Unassembled WGS sequence"/>
</dbReference>
<organism evidence="16 17">
    <name type="scientific">Candidatus Borkfalkia faecavium</name>
    <dbReference type="NCBI Taxonomy" id="2838508"/>
    <lineage>
        <taxon>Bacteria</taxon>
        <taxon>Bacillati</taxon>
        <taxon>Bacillota</taxon>
        <taxon>Clostridia</taxon>
        <taxon>Christensenellales</taxon>
        <taxon>Christensenellaceae</taxon>
        <taxon>Candidatus Borkfalkia</taxon>
    </lineage>
</organism>
<dbReference type="InterPro" id="IPR036121">
    <property type="entry name" value="ATPase_F1/V1/A1_a/bsu_N_sf"/>
</dbReference>
<evidence type="ECO:0000259" key="15">
    <source>
        <dbReference type="Pfam" id="PF02874"/>
    </source>
</evidence>
<comment type="similarity">
    <text evidence="2 12">Belongs to the ATPase alpha/beta chains family.</text>
</comment>
<keyword evidence="4 12" id="KW-1003">Cell membrane</keyword>
<evidence type="ECO:0000259" key="13">
    <source>
        <dbReference type="Pfam" id="PF00006"/>
    </source>
</evidence>
<dbReference type="InterPro" id="IPR027417">
    <property type="entry name" value="P-loop_NTPase"/>
</dbReference>
<feature type="domain" description="ATP synthase alpha subunit C-terminal" evidence="14">
    <location>
        <begin position="370"/>
        <end position="494"/>
    </location>
</feature>
<comment type="caution">
    <text evidence="16">The sequence shown here is derived from an EMBL/GenBank/DDBJ whole genome shotgun (WGS) entry which is preliminary data.</text>
</comment>
<dbReference type="GO" id="GO:0005886">
    <property type="term" value="C:plasma membrane"/>
    <property type="evidence" value="ECO:0007669"/>
    <property type="project" value="UniProtKB-SubCell"/>
</dbReference>
<dbReference type="EMBL" id="DXEW01000005">
    <property type="protein sequence ID" value="HIX49903.1"/>
    <property type="molecule type" value="Genomic_DNA"/>
</dbReference>
<dbReference type="PANTHER" id="PTHR48082">
    <property type="entry name" value="ATP SYNTHASE SUBUNIT ALPHA, MITOCHONDRIAL"/>
    <property type="match status" value="1"/>
</dbReference>
<keyword evidence="8 12" id="KW-0406">Ion transport</keyword>
<dbReference type="NCBIfam" id="NF009884">
    <property type="entry name" value="PRK13343.1"/>
    <property type="match status" value="1"/>
</dbReference>
<feature type="domain" description="ATPase F1/V1/A1 complex alpha/beta subunit N-terminal" evidence="15">
    <location>
        <begin position="25"/>
        <end position="91"/>
    </location>
</feature>
<dbReference type="Gene3D" id="1.20.150.20">
    <property type="entry name" value="ATP synthase alpha/beta chain, C-terminal domain"/>
    <property type="match status" value="1"/>
</dbReference>
<dbReference type="GO" id="GO:0045259">
    <property type="term" value="C:proton-transporting ATP synthase complex"/>
    <property type="evidence" value="ECO:0007669"/>
    <property type="project" value="UniProtKB-KW"/>
</dbReference>
<feature type="binding site" evidence="12">
    <location>
        <begin position="168"/>
        <end position="175"/>
    </location>
    <ligand>
        <name>ATP</name>
        <dbReference type="ChEBI" id="CHEBI:30616"/>
    </ligand>
</feature>
<dbReference type="SUPFAM" id="SSF52540">
    <property type="entry name" value="P-loop containing nucleoside triphosphate hydrolases"/>
    <property type="match status" value="1"/>
</dbReference>
<gene>
    <name evidence="12 16" type="primary">atpA</name>
    <name evidence="16" type="ORF">H9851_01295</name>
</gene>
<dbReference type="Pfam" id="PF00306">
    <property type="entry name" value="ATP-synt_ab_C"/>
    <property type="match status" value="1"/>
</dbReference>
<accession>A0A9D1W0F3</accession>
<reference evidence="16" key="1">
    <citation type="journal article" date="2021" name="PeerJ">
        <title>Extensive microbial diversity within the chicken gut microbiome revealed by metagenomics and culture.</title>
        <authorList>
            <person name="Gilroy R."/>
            <person name="Ravi A."/>
            <person name="Getino M."/>
            <person name="Pursley I."/>
            <person name="Horton D.L."/>
            <person name="Alikhan N.F."/>
            <person name="Baker D."/>
            <person name="Gharbi K."/>
            <person name="Hall N."/>
            <person name="Watson M."/>
            <person name="Adriaenssens E.M."/>
            <person name="Foster-Nyarko E."/>
            <person name="Jarju S."/>
            <person name="Secka A."/>
            <person name="Antonio M."/>
            <person name="Oren A."/>
            <person name="Chaudhuri R.R."/>
            <person name="La Ragione R."/>
            <person name="Hildebrand F."/>
            <person name="Pallen M.J."/>
        </authorList>
    </citation>
    <scope>NUCLEOTIDE SEQUENCE</scope>
    <source>
        <strain evidence="16">2189</strain>
    </source>
</reference>
<dbReference type="NCBIfam" id="TIGR00962">
    <property type="entry name" value="atpA"/>
    <property type="match status" value="1"/>
</dbReference>
<dbReference type="Pfam" id="PF02874">
    <property type="entry name" value="ATP-synt_ab_N"/>
    <property type="match status" value="1"/>
</dbReference>
<dbReference type="InterPro" id="IPR000194">
    <property type="entry name" value="ATPase_F1/V1/A1_a/bsu_nucl-bd"/>
</dbReference>
<keyword evidence="7 12" id="KW-1278">Translocase</keyword>
<dbReference type="GO" id="GO:0043531">
    <property type="term" value="F:ADP binding"/>
    <property type="evidence" value="ECO:0007669"/>
    <property type="project" value="TreeGrafter"/>
</dbReference>
<keyword evidence="9 12" id="KW-0472">Membrane</keyword>
<dbReference type="HAMAP" id="MF_01346">
    <property type="entry name" value="ATP_synth_alpha_bact"/>
    <property type="match status" value="1"/>
</dbReference>
<evidence type="ECO:0000256" key="9">
    <source>
        <dbReference type="ARBA" id="ARBA00023136"/>
    </source>
</evidence>
<feature type="site" description="Required for activity" evidence="12">
    <location>
        <position position="361"/>
    </location>
</feature>
<evidence type="ECO:0000256" key="1">
    <source>
        <dbReference type="ARBA" id="ARBA00004370"/>
    </source>
</evidence>
<dbReference type="InterPro" id="IPR038376">
    <property type="entry name" value="ATP_synth_asu_C_sf"/>
</dbReference>
<feature type="domain" description="ATPase F1/V1/A1 complex alpha/beta subunit nucleotide-binding" evidence="13">
    <location>
        <begin position="148"/>
        <end position="363"/>
    </location>
</feature>
<evidence type="ECO:0000259" key="14">
    <source>
        <dbReference type="Pfam" id="PF00306"/>
    </source>
</evidence>
<dbReference type="SUPFAM" id="SSF47917">
    <property type="entry name" value="C-terminal domain of alpha and beta subunits of F1 ATP synthase"/>
    <property type="match status" value="1"/>
</dbReference>
<dbReference type="Gene3D" id="2.40.30.20">
    <property type="match status" value="1"/>
</dbReference>
<dbReference type="InterPro" id="IPR004100">
    <property type="entry name" value="ATPase_F1/V1/A1_a/bsu_N"/>
</dbReference>
<dbReference type="InterPro" id="IPR020003">
    <property type="entry name" value="ATPase_a/bsu_AS"/>
</dbReference>
<keyword evidence="12" id="KW-0375">Hydrogen ion transport</keyword>
<keyword evidence="3 12" id="KW-0813">Transport</keyword>
<evidence type="ECO:0000256" key="4">
    <source>
        <dbReference type="ARBA" id="ARBA00022475"/>
    </source>
</evidence>
<keyword evidence="11 12" id="KW-0066">ATP synthesis</keyword>
<dbReference type="SUPFAM" id="SSF50615">
    <property type="entry name" value="N-terminal domain of alpha and beta subunits of F1 ATP synthase"/>
    <property type="match status" value="1"/>
</dbReference>
<comment type="catalytic activity">
    <reaction evidence="12">
        <text>ATP + H2O + 4 H(+)(in) = ADP + phosphate + 5 H(+)(out)</text>
        <dbReference type="Rhea" id="RHEA:57720"/>
        <dbReference type="ChEBI" id="CHEBI:15377"/>
        <dbReference type="ChEBI" id="CHEBI:15378"/>
        <dbReference type="ChEBI" id="CHEBI:30616"/>
        <dbReference type="ChEBI" id="CHEBI:43474"/>
        <dbReference type="ChEBI" id="CHEBI:456216"/>
        <dbReference type="EC" id="7.1.2.2"/>
    </reaction>
</comment>
<evidence type="ECO:0000256" key="5">
    <source>
        <dbReference type="ARBA" id="ARBA00022741"/>
    </source>
</evidence>
<dbReference type="CDD" id="cd18113">
    <property type="entry name" value="ATP-synt_F1_alpha_C"/>
    <property type="match status" value="1"/>
</dbReference>
<reference evidence="16" key="2">
    <citation type="submission" date="2021-04" db="EMBL/GenBank/DDBJ databases">
        <authorList>
            <person name="Gilroy R."/>
        </authorList>
    </citation>
    <scope>NUCLEOTIDE SEQUENCE</scope>
    <source>
        <strain evidence="16">2189</strain>
    </source>
</reference>
<dbReference type="GO" id="GO:0005524">
    <property type="term" value="F:ATP binding"/>
    <property type="evidence" value="ECO:0007669"/>
    <property type="project" value="UniProtKB-UniRule"/>
</dbReference>
<keyword evidence="5 12" id="KW-0547">Nucleotide-binding</keyword>
<evidence type="ECO:0000256" key="10">
    <source>
        <dbReference type="ARBA" id="ARBA00023196"/>
    </source>
</evidence>
<dbReference type="EC" id="7.1.2.2" evidence="12"/>
<evidence type="ECO:0000313" key="17">
    <source>
        <dbReference type="Proteomes" id="UP000886847"/>
    </source>
</evidence>
<evidence type="ECO:0000313" key="16">
    <source>
        <dbReference type="EMBL" id="HIX49903.1"/>
    </source>
</evidence>
<dbReference type="Gene3D" id="3.40.50.300">
    <property type="entry name" value="P-loop containing nucleotide triphosphate hydrolases"/>
    <property type="match status" value="1"/>
</dbReference>
<dbReference type="GO" id="GO:0046933">
    <property type="term" value="F:proton-transporting ATP synthase activity, rotational mechanism"/>
    <property type="evidence" value="ECO:0007669"/>
    <property type="project" value="UniProtKB-UniRule"/>
</dbReference>
<keyword evidence="10 12" id="KW-0139">CF(1)</keyword>
<dbReference type="InterPro" id="IPR005294">
    <property type="entry name" value="ATP_synth_F1_asu"/>
</dbReference>
<proteinExistence type="inferred from homology"/>
<dbReference type="PANTHER" id="PTHR48082:SF2">
    <property type="entry name" value="ATP SYNTHASE SUBUNIT ALPHA, MITOCHONDRIAL"/>
    <property type="match status" value="1"/>
</dbReference>
<comment type="function">
    <text evidence="12">Produces ATP from ADP in the presence of a proton gradient across the membrane. The alpha chain is a regulatory subunit.</text>
</comment>
<evidence type="ECO:0000256" key="11">
    <source>
        <dbReference type="ARBA" id="ARBA00023310"/>
    </source>
</evidence>
<protein>
    <recommendedName>
        <fullName evidence="12">ATP synthase subunit alpha</fullName>
        <ecNumber evidence="12">7.1.2.2</ecNumber>
    </recommendedName>
    <alternativeName>
        <fullName evidence="12">ATP synthase F1 sector subunit alpha</fullName>
    </alternativeName>
    <alternativeName>
        <fullName evidence="12">F-ATPase subunit alpha</fullName>
    </alternativeName>
</protein>